<dbReference type="InterPro" id="IPR038332">
    <property type="entry name" value="PPE_sf"/>
</dbReference>
<evidence type="ECO:0000256" key="1">
    <source>
        <dbReference type="SAM" id="MobiDB-lite"/>
    </source>
</evidence>
<accession>A0A9P2M6K6</accession>
<evidence type="ECO:0000313" key="4">
    <source>
        <dbReference type="Proteomes" id="UP000005088"/>
    </source>
</evidence>
<evidence type="ECO:0000313" key="3">
    <source>
        <dbReference type="EMBL" id="EFD45109.2"/>
    </source>
</evidence>
<dbReference type="AlphaFoldDB" id="A0A9P2M6K6"/>
<evidence type="ECO:0000259" key="2">
    <source>
        <dbReference type="Pfam" id="PF00934"/>
    </source>
</evidence>
<dbReference type="Pfam" id="PF21526">
    <property type="entry name" value="PGRS"/>
    <property type="match status" value="1"/>
</dbReference>
<sequence>MSFVVAVPEALAAAASDVANIGSALSAANAAAAAGTTGLLAAGADEVSAALASLFSGHAVSYQQVAAQATALHDQFVQALTGAGGSYALTEAANVQQNLLNAINAPTQALLGRPLIGDGAVGTASSPDGQDGGLLFGNGGAGYNSAATPGMAGGNGGNAGLIGNGGTGGSGGAGAAGGAGGSGGWLYGNGGNGGIGGNAIVAGGAGGNGGAGGAAGLWGSGGSGGQGGNGLTGNDGVNPAPVTNTQR</sequence>
<organism evidence="3 4">
    <name type="scientific">Mycobacterium tuberculosis variant africanum K85</name>
    <dbReference type="NCBI Taxonomy" id="611304"/>
    <lineage>
        <taxon>Bacteria</taxon>
        <taxon>Bacillati</taxon>
        <taxon>Actinomycetota</taxon>
        <taxon>Actinomycetes</taxon>
        <taxon>Mycobacteriales</taxon>
        <taxon>Mycobacteriaceae</taxon>
        <taxon>Mycobacterium</taxon>
        <taxon>Mycobacterium tuberculosis complex</taxon>
    </lineage>
</organism>
<feature type="region of interest" description="Disordered" evidence="1">
    <location>
        <begin position="219"/>
        <end position="247"/>
    </location>
</feature>
<dbReference type="InterPro" id="IPR048996">
    <property type="entry name" value="PGRS_rpt"/>
</dbReference>
<reference evidence="4" key="1">
    <citation type="submission" date="2009-03" db="EMBL/GenBank/DDBJ databases">
        <title>The Genome Sequence of Mycobacterium africanum strain K85 (originally listed here as Mycobacterium tuberculosis).</title>
        <authorList>
            <consortium name="The Broad Institute Genome Sequencing Platform"/>
            <person name="Small P."/>
            <person name="Gagneaux S."/>
            <person name="Hopewell P."/>
            <person name="Young S.K."/>
            <person name="Kodira C.D."/>
            <person name="Zeng Q."/>
            <person name="Koehrsen M."/>
            <person name="Alvarado L."/>
            <person name="Berlin A."/>
            <person name="Borenstein D."/>
            <person name="Chen Z."/>
            <person name="Engels R."/>
            <person name="Freedman E."/>
            <person name="Gellesch M."/>
            <person name="Goldberg J."/>
            <person name="Griggs A."/>
            <person name="Gujja S."/>
            <person name="Heiman D."/>
            <person name="Hepburn T."/>
            <person name="Howarth C."/>
            <person name="Jen D."/>
            <person name="Larson L."/>
            <person name="Lewis B."/>
            <person name="Mehta T."/>
            <person name="Park D."/>
            <person name="Pearson M."/>
            <person name="Roberts A."/>
            <person name="Saif S."/>
            <person name="Shea T."/>
            <person name="Shenoy N."/>
            <person name="Sisk P."/>
            <person name="Stolte C."/>
            <person name="Sykes S."/>
            <person name="Walk T."/>
            <person name="White J."/>
            <person name="Yandava C."/>
            <person name="Nusbaum C."/>
            <person name="Galagan J."/>
            <person name="Birren B."/>
        </authorList>
    </citation>
    <scope>NUCLEOTIDE SEQUENCE [LARGE SCALE GENOMIC DNA]</scope>
    <source>
        <strain evidence="4">K85</strain>
    </source>
</reference>
<gene>
    <name evidence="3" type="ORF">TBOG_03944</name>
</gene>
<protein>
    <recommendedName>
        <fullName evidence="2">PE domain-containing protein</fullName>
    </recommendedName>
</protein>
<dbReference type="SUPFAM" id="SSF140459">
    <property type="entry name" value="PE/PPE dimer-like"/>
    <property type="match status" value="1"/>
</dbReference>
<dbReference type="Gene3D" id="1.10.287.850">
    <property type="entry name" value="HP0062-like domain"/>
    <property type="match status" value="1"/>
</dbReference>
<feature type="compositionally biased region" description="Gly residues" evidence="1">
    <location>
        <begin position="219"/>
        <end position="233"/>
    </location>
</feature>
<dbReference type="Pfam" id="PF00934">
    <property type="entry name" value="PE"/>
    <property type="match status" value="1"/>
</dbReference>
<dbReference type="Proteomes" id="UP000005088">
    <property type="component" value="Unassembled WGS sequence"/>
</dbReference>
<name>A0A9P2M6K6_MYCTX</name>
<dbReference type="EMBL" id="GG663503">
    <property type="protein sequence ID" value="EFD45109.2"/>
    <property type="molecule type" value="Genomic_DNA"/>
</dbReference>
<proteinExistence type="predicted"/>
<feature type="domain" description="PE" evidence="2">
    <location>
        <begin position="4"/>
        <end position="94"/>
    </location>
</feature>
<dbReference type="InterPro" id="IPR000084">
    <property type="entry name" value="PE-PGRS_N"/>
</dbReference>